<name>A0ABT0MMI3_9GAMM</name>
<evidence type="ECO:0000313" key="2">
    <source>
        <dbReference type="EMBL" id="MCL1636101.1"/>
    </source>
</evidence>
<proteinExistence type="predicted"/>
<organism evidence="2 3">
    <name type="scientific">Luteimonas galliterrae</name>
    <dbReference type="NCBI Taxonomy" id="2940486"/>
    <lineage>
        <taxon>Bacteria</taxon>
        <taxon>Pseudomonadati</taxon>
        <taxon>Pseudomonadota</taxon>
        <taxon>Gammaproteobacteria</taxon>
        <taxon>Lysobacterales</taxon>
        <taxon>Lysobacteraceae</taxon>
        <taxon>Luteimonas</taxon>
    </lineage>
</organism>
<dbReference type="RefSeq" id="WP_249476132.1">
    <property type="nucleotide sequence ID" value="NZ_JAMBEP010000006.1"/>
</dbReference>
<evidence type="ECO:0000313" key="3">
    <source>
        <dbReference type="Proteomes" id="UP001431217"/>
    </source>
</evidence>
<keyword evidence="1" id="KW-0732">Signal</keyword>
<dbReference type="EMBL" id="JAMBEP010000006">
    <property type="protein sequence ID" value="MCL1636101.1"/>
    <property type="molecule type" value="Genomic_DNA"/>
</dbReference>
<keyword evidence="3" id="KW-1185">Reference proteome</keyword>
<evidence type="ECO:0000256" key="1">
    <source>
        <dbReference type="SAM" id="SignalP"/>
    </source>
</evidence>
<feature type="signal peptide" evidence="1">
    <location>
        <begin position="1"/>
        <end position="24"/>
    </location>
</feature>
<accession>A0ABT0MMI3</accession>
<gene>
    <name evidence="2" type="ORF">M2650_15875</name>
</gene>
<feature type="chain" id="PRO_5047293023" evidence="1">
    <location>
        <begin position="25"/>
        <end position="207"/>
    </location>
</feature>
<protein>
    <submittedName>
        <fullName evidence="2">EcsC family protein</fullName>
    </submittedName>
</protein>
<sequence length="207" mass="21751">MSKSSVLIASLTLIVLGAAPAAAAQRYSADDIQQALSGIDIDALIGEAGGVLMRAPDSAIDGLFQAVHASSQVPKEADTMCGLLEPDADRSLEAIGRAAQRLGPDSRQKFATAVAEIATTGLQNPPQPYDEVAARQVLKSAGVTAMLLHDGFLLGLNSTGSDRASRDARCRSMRWMLDALQDVPQAQRASATRLLLNEGLTLLAQTR</sequence>
<reference evidence="2 3" key="1">
    <citation type="submission" date="2022-05" db="EMBL/GenBank/DDBJ databases">
        <title>Luteimonas sp. SX5, whole genome shotgun sequencing project.</title>
        <authorList>
            <person name="Zhao G."/>
            <person name="Shen L."/>
        </authorList>
    </citation>
    <scope>NUCLEOTIDE SEQUENCE [LARGE SCALE GENOMIC DNA]</scope>
    <source>
        <strain evidence="2 3">SX5</strain>
    </source>
</reference>
<dbReference type="Proteomes" id="UP001431217">
    <property type="component" value="Unassembled WGS sequence"/>
</dbReference>
<comment type="caution">
    <text evidence="2">The sequence shown here is derived from an EMBL/GenBank/DDBJ whole genome shotgun (WGS) entry which is preliminary data.</text>
</comment>